<dbReference type="InterPro" id="IPR035892">
    <property type="entry name" value="C2_domain_sf"/>
</dbReference>
<dbReference type="Gene3D" id="2.60.40.1110">
    <property type="match status" value="1"/>
</dbReference>
<dbReference type="Pfam" id="PF22784">
    <property type="entry name" value="PTP-SAK"/>
    <property type="match status" value="1"/>
</dbReference>
<dbReference type="OrthoDB" id="16692at2759"/>
<dbReference type="GO" id="GO:0006629">
    <property type="term" value="P:lipid metabolic process"/>
    <property type="evidence" value="ECO:0007669"/>
    <property type="project" value="UniProtKB-KW"/>
</dbReference>
<dbReference type="PANTHER" id="PTHR12305:SF60">
    <property type="entry name" value="PHOSPHATIDYLINOSITOL 3,4,5-TRISPHOSPHATE 3-PHOSPHATASE TPTE2-RELATED"/>
    <property type="match status" value="1"/>
</dbReference>
<dbReference type="InterPro" id="IPR045101">
    <property type="entry name" value="PTP_PTEN"/>
</dbReference>
<dbReference type="PROSITE" id="PS51181">
    <property type="entry name" value="PPASE_TENSIN"/>
    <property type="match status" value="1"/>
</dbReference>
<evidence type="ECO:0000256" key="3">
    <source>
        <dbReference type="ARBA" id="ARBA00023098"/>
    </source>
</evidence>
<dbReference type="Gene3D" id="3.90.190.10">
    <property type="entry name" value="Protein tyrosine phosphatase superfamily"/>
    <property type="match status" value="1"/>
</dbReference>
<keyword evidence="1" id="KW-0378">Hydrolase</keyword>
<dbReference type="InterPro" id="IPR014020">
    <property type="entry name" value="Tensin_C2-dom"/>
</dbReference>
<dbReference type="InterPro" id="IPR051281">
    <property type="entry name" value="Dual-spec_lipid-protein_phosph"/>
</dbReference>
<evidence type="ECO:0000256" key="2">
    <source>
        <dbReference type="ARBA" id="ARBA00022912"/>
    </source>
</evidence>
<dbReference type="InterPro" id="IPR029021">
    <property type="entry name" value="Prot-tyrosine_phosphatase-like"/>
</dbReference>
<dbReference type="PANTHER" id="PTHR12305">
    <property type="entry name" value="PHOSPHATASE WITH HOMOLOGY TO TENSIN"/>
    <property type="match status" value="1"/>
</dbReference>
<keyword evidence="2" id="KW-0904">Protein phosphatase</keyword>
<dbReference type="GO" id="GO:0016314">
    <property type="term" value="F:phosphatidylinositol-3,4,5-trisphosphate 3-phosphatase activity"/>
    <property type="evidence" value="ECO:0007669"/>
    <property type="project" value="TreeGrafter"/>
</dbReference>
<evidence type="ECO:0000313" key="7">
    <source>
        <dbReference type="EMBL" id="ETO62596.1"/>
    </source>
</evidence>
<protein>
    <recommendedName>
        <fullName evidence="9">Phosphatidylinositol-3,4,5-trisphosphate 3-phosphatase</fullName>
    </recommendedName>
</protein>
<sequence>MAPRSNPCRCVLAVPRALVSQNKRRFQQDGFDLDLGYVHPRVIVMGYPAVGVELLFRNPRSEVQQFLEERHGGDYFVYNFCDGPNRSYPPSIFDGRVKNYPIEDHNVPTLQMMMAFCDEAAAWLDANEKHVVALHCKAGKGRAGMMACMLLLRMGFSASATDAIDRYNRERVNDRRGLTVVSQKKWVNYYAALLAQTSVQGEPILEPTFVIQRLKLNNTLTAAKPPKLRLRIYALRSDGSPKTLMHQQIGSNEFELHEEIRGCVMLEFYRERVNGCMRAKHFKIWFNTFFLNPGTWSCNQTVKIFLTLLAFIVDNETGCVIFSRSEMDWAARDKKYRRLPAAFELEMAVTRSDQL</sequence>
<reference evidence="7 8" key="1">
    <citation type="submission" date="2013-11" db="EMBL/GenBank/DDBJ databases">
        <title>The Genome Sequence of Phytophthora parasitica P1976.</title>
        <authorList>
            <consortium name="The Broad Institute Genomics Platform"/>
            <person name="Russ C."/>
            <person name="Tyler B."/>
            <person name="Panabieres F."/>
            <person name="Shan W."/>
            <person name="Tripathy S."/>
            <person name="Grunwald N."/>
            <person name="Machado M."/>
            <person name="Johnson C.S."/>
            <person name="Walker B."/>
            <person name="Young S."/>
            <person name="Zeng Q."/>
            <person name="Gargeya S."/>
            <person name="Fitzgerald M."/>
            <person name="Haas B."/>
            <person name="Abouelleil A."/>
            <person name="Allen A.W."/>
            <person name="Alvarado L."/>
            <person name="Arachchi H.M."/>
            <person name="Berlin A.M."/>
            <person name="Chapman S.B."/>
            <person name="Gainer-Dewar J."/>
            <person name="Goldberg J."/>
            <person name="Griggs A."/>
            <person name="Gujja S."/>
            <person name="Hansen M."/>
            <person name="Howarth C."/>
            <person name="Imamovic A."/>
            <person name="Ireland A."/>
            <person name="Larimer J."/>
            <person name="McCowan C."/>
            <person name="Murphy C."/>
            <person name="Pearson M."/>
            <person name="Poon T.W."/>
            <person name="Priest M."/>
            <person name="Roberts A."/>
            <person name="Saif S."/>
            <person name="Shea T."/>
            <person name="Sisk P."/>
            <person name="Sykes S."/>
            <person name="Wortman J."/>
            <person name="Nusbaum C."/>
            <person name="Birren B."/>
        </authorList>
    </citation>
    <scope>NUCLEOTIDE SEQUENCE [LARGE SCALE GENOMIC DNA]</scope>
    <source>
        <strain evidence="7 8">P1976</strain>
    </source>
</reference>
<feature type="domain" description="C2 tensin-type" evidence="6">
    <location>
        <begin position="189"/>
        <end position="352"/>
    </location>
</feature>
<dbReference type="InterPro" id="IPR029023">
    <property type="entry name" value="Tensin_phosphatase"/>
</dbReference>
<dbReference type="EMBL" id="ANJA01003562">
    <property type="protein sequence ID" value="ETO62596.1"/>
    <property type="molecule type" value="Genomic_DNA"/>
</dbReference>
<accession>A0A080Z7I5</accession>
<dbReference type="InterPro" id="IPR000387">
    <property type="entry name" value="Tyr_Pase_dom"/>
</dbReference>
<feature type="domain" description="Tyrosine specific protein phosphatases" evidence="4">
    <location>
        <begin position="107"/>
        <end position="171"/>
    </location>
</feature>
<organism evidence="7 8">
    <name type="scientific">Phytophthora nicotianae P1976</name>
    <dbReference type="NCBI Taxonomy" id="1317066"/>
    <lineage>
        <taxon>Eukaryota</taxon>
        <taxon>Sar</taxon>
        <taxon>Stramenopiles</taxon>
        <taxon>Oomycota</taxon>
        <taxon>Peronosporomycetes</taxon>
        <taxon>Peronosporales</taxon>
        <taxon>Peronosporaceae</taxon>
        <taxon>Phytophthora</taxon>
    </lineage>
</organism>
<dbReference type="SUPFAM" id="SSF52799">
    <property type="entry name" value="(Phosphotyrosine protein) phosphatases II"/>
    <property type="match status" value="1"/>
</dbReference>
<dbReference type="Proteomes" id="UP000028582">
    <property type="component" value="Unassembled WGS sequence"/>
</dbReference>
<evidence type="ECO:0000259" key="5">
    <source>
        <dbReference type="PROSITE" id="PS51181"/>
    </source>
</evidence>
<keyword evidence="3" id="KW-0443">Lipid metabolism</keyword>
<evidence type="ECO:0008006" key="9">
    <source>
        <dbReference type="Google" id="ProtNLM"/>
    </source>
</evidence>
<dbReference type="PROSITE" id="PS50056">
    <property type="entry name" value="TYR_PHOSPHATASE_2"/>
    <property type="match status" value="1"/>
</dbReference>
<evidence type="ECO:0000259" key="4">
    <source>
        <dbReference type="PROSITE" id="PS50056"/>
    </source>
</evidence>
<dbReference type="AlphaFoldDB" id="A0A080Z7I5"/>
<dbReference type="GO" id="GO:0004721">
    <property type="term" value="F:phosphoprotein phosphatase activity"/>
    <property type="evidence" value="ECO:0007669"/>
    <property type="project" value="UniProtKB-KW"/>
</dbReference>
<evidence type="ECO:0000256" key="1">
    <source>
        <dbReference type="ARBA" id="ARBA00022801"/>
    </source>
</evidence>
<dbReference type="Pfam" id="PF10409">
    <property type="entry name" value="PTEN_C2"/>
    <property type="match status" value="1"/>
</dbReference>
<proteinExistence type="predicted"/>
<dbReference type="PROSITE" id="PS51182">
    <property type="entry name" value="C2_TENSIN"/>
    <property type="match status" value="1"/>
</dbReference>
<name>A0A080Z7I5_PHYNI</name>
<dbReference type="CDD" id="cd14509">
    <property type="entry name" value="PTP_PTEN"/>
    <property type="match status" value="1"/>
</dbReference>
<feature type="domain" description="Phosphatase tensin-type" evidence="5">
    <location>
        <begin position="24"/>
        <end position="197"/>
    </location>
</feature>
<dbReference type="InterPro" id="IPR057023">
    <property type="entry name" value="PTP-SAK"/>
</dbReference>
<evidence type="ECO:0000313" key="8">
    <source>
        <dbReference type="Proteomes" id="UP000028582"/>
    </source>
</evidence>
<dbReference type="GO" id="GO:0005829">
    <property type="term" value="C:cytosol"/>
    <property type="evidence" value="ECO:0007669"/>
    <property type="project" value="TreeGrafter"/>
</dbReference>
<gene>
    <name evidence="7" type="ORF">F444_19490</name>
</gene>
<comment type="caution">
    <text evidence="7">The sequence shown here is derived from an EMBL/GenBank/DDBJ whole genome shotgun (WGS) entry which is preliminary data.</text>
</comment>
<dbReference type="SUPFAM" id="SSF49562">
    <property type="entry name" value="C2 domain (Calcium/lipid-binding domain, CaLB)"/>
    <property type="match status" value="1"/>
</dbReference>
<evidence type="ECO:0000259" key="6">
    <source>
        <dbReference type="PROSITE" id="PS51182"/>
    </source>
</evidence>